<evidence type="ECO:0000313" key="1">
    <source>
        <dbReference type="EMBL" id="GAI99273.1"/>
    </source>
</evidence>
<name>X1T245_9ZZZZ</name>
<proteinExistence type="predicted"/>
<comment type="caution">
    <text evidence="1">The sequence shown here is derived from an EMBL/GenBank/DDBJ whole genome shotgun (WGS) entry which is preliminary data.</text>
</comment>
<reference evidence="1" key="1">
    <citation type="journal article" date="2014" name="Front. Microbiol.">
        <title>High frequency of phylogenetically diverse reductive dehalogenase-homologous genes in deep subseafloor sedimentary metagenomes.</title>
        <authorList>
            <person name="Kawai M."/>
            <person name="Futagami T."/>
            <person name="Toyoda A."/>
            <person name="Takaki Y."/>
            <person name="Nishi S."/>
            <person name="Hori S."/>
            <person name="Arai W."/>
            <person name="Tsubouchi T."/>
            <person name="Morono Y."/>
            <person name="Uchiyama I."/>
            <person name="Ito T."/>
            <person name="Fujiyama A."/>
            <person name="Inagaki F."/>
            <person name="Takami H."/>
        </authorList>
    </citation>
    <scope>NUCLEOTIDE SEQUENCE</scope>
    <source>
        <strain evidence="1">Expedition CK06-06</strain>
    </source>
</reference>
<sequence length="86" mass="10136">MTTEEMKFALLKHFRYLGYPMVATECMMTVPDSRYDSPSIADILAIKQTLMVEVEIKQHRYEFASDLKTKPEKHAFYLTQKSPWDN</sequence>
<protein>
    <submittedName>
        <fullName evidence="1">Uncharacterized protein</fullName>
    </submittedName>
</protein>
<accession>X1T245</accession>
<dbReference type="EMBL" id="BARW01019772">
    <property type="protein sequence ID" value="GAI99273.1"/>
    <property type="molecule type" value="Genomic_DNA"/>
</dbReference>
<gene>
    <name evidence="1" type="ORF">S12H4_33545</name>
</gene>
<feature type="non-terminal residue" evidence="1">
    <location>
        <position position="86"/>
    </location>
</feature>
<dbReference type="AlphaFoldDB" id="X1T245"/>
<organism evidence="1">
    <name type="scientific">marine sediment metagenome</name>
    <dbReference type="NCBI Taxonomy" id="412755"/>
    <lineage>
        <taxon>unclassified sequences</taxon>
        <taxon>metagenomes</taxon>
        <taxon>ecological metagenomes</taxon>
    </lineage>
</organism>